<proteinExistence type="predicted"/>
<reference evidence="1 2" key="1">
    <citation type="journal article" date="2014" name="World J. Microbiol. Biotechnol.">
        <title>Biodiversity and physiological characteristics of Antarctic and Arctic lichens-associated bacteria.</title>
        <authorList>
            <person name="Lee Y.M."/>
            <person name="Kim E.H."/>
            <person name="Lee H.K."/>
            <person name="Hong S.G."/>
        </authorList>
    </citation>
    <scope>NUCLEOTIDE SEQUENCE [LARGE SCALE GENOMIC DNA]</scope>
    <source>
        <strain evidence="1 2">PAMC 26569</strain>
    </source>
</reference>
<keyword evidence="2" id="KW-1185">Reference proteome</keyword>
<evidence type="ECO:0000313" key="2">
    <source>
        <dbReference type="Proteomes" id="UP000500767"/>
    </source>
</evidence>
<evidence type="ECO:0000313" key="1">
    <source>
        <dbReference type="EMBL" id="QKE91579.1"/>
    </source>
</evidence>
<organism evidence="1 2">
    <name type="scientific">Lichenicola cladoniae</name>
    <dbReference type="NCBI Taxonomy" id="1484109"/>
    <lineage>
        <taxon>Bacteria</taxon>
        <taxon>Pseudomonadati</taxon>
        <taxon>Pseudomonadota</taxon>
        <taxon>Alphaproteobacteria</taxon>
        <taxon>Acetobacterales</taxon>
        <taxon>Acetobacteraceae</taxon>
        <taxon>Lichenicola</taxon>
    </lineage>
</organism>
<gene>
    <name evidence="1" type="ORF">HN018_17440</name>
</gene>
<sequence length="89" mass="9769">MPPEIITAYAIMKQAAADADHLGGDLNDKVHKSIVKVCDEILASGHLDMFPFHIWMNGSFRQQRTFVARLAGDGCAQAASSRSIRPLRC</sequence>
<dbReference type="InterPro" id="IPR008948">
    <property type="entry name" value="L-Aspartase-like"/>
</dbReference>
<protein>
    <submittedName>
        <fullName evidence="1">Uncharacterized protein</fullName>
    </submittedName>
</protein>
<dbReference type="InterPro" id="IPR024083">
    <property type="entry name" value="Fumarase/histidase_N"/>
</dbReference>
<accession>A0A6M8HST4</accession>
<dbReference type="Proteomes" id="UP000500767">
    <property type="component" value="Chromosome"/>
</dbReference>
<dbReference type="RefSeq" id="WP_171832893.1">
    <property type="nucleotide sequence ID" value="NZ_CP053708.1"/>
</dbReference>
<dbReference type="Gene3D" id="1.10.275.10">
    <property type="entry name" value="Fumarase/aspartase (N-terminal domain)"/>
    <property type="match status" value="1"/>
</dbReference>
<dbReference type="GO" id="GO:0016829">
    <property type="term" value="F:lyase activity"/>
    <property type="evidence" value="ECO:0007669"/>
    <property type="project" value="UniProtKB-ARBA"/>
</dbReference>
<name>A0A6M8HST4_9PROT</name>
<dbReference type="AlphaFoldDB" id="A0A6M8HST4"/>
<dbReference type="SUPFAM" id="SSF48557">
    <property type="entry name" value="L-aspartase-like"/>
    <property type="match status" value="1"/>
</dbReference>
<dbReference type="KEGG" id="lck:HN018_17440"/>
<dbReference type="EMBL" id="CP053708">
    <property type="protein sequence ID" value="QKE91579.1"/>
    <property type="molecule type" value="Genomic_DNA"/>
</dbReference>